<gene>
    <name evidence="10" type="ORF">KP803_09750</name>
</gene>
<dbReference type="PANTHER" id="PTHR43895">
    <property type="entry name" value="CALCIUM/CALMODULIN-DEPENDENT PROTEIN KINASE KINASE-RELATED"/>
    <property type="match status" value="1"/>
</dbReference>
<protein>
    <recommendedName>
        <fullName evidence="1">non-specific serine/threonine protein kinase</fullName>
        <ecNumber evidence="1">2.7.11.1</ecNumber>
    </recommendedName>
</protein>
<dbReference type="SMART" id="SM00220">
    <property type="entry name" value="S_TKc"/>
    <property type="match status" value="1"/>
</dbReference>
<dbReference type="PROSITE" id="PS50011">
    <property type="entry name" value="PROTEIN_KINASE_DOM"/>
    <property type="match status" value="1"/>
</dbReference>
<keyword evidence="6" id="KW-0067">ATP-binding</keyword>
<dbReference type="InterPro" id="IPR008271">
    <property type="entry name" value="Ser/Thr_kinase_AS"/>
</dbReference>
<evidence type="ECO:0000313" key="10">
    <source>
        <dbReference type="EMBL" id="MCK6263554.1"/>
    </source>
</evidence>
<evidence type="ECO:0000256" key="5">
    <source>
        <dbReference type="ARBA" id="ARBA00022777"/>
    </source>
</evidence>
<organism evidence="10 11">
    <name type="scientific">Vibrio amylolyticus</name>
    <dbReference type="NCBI Taxonomy" id="2847292"/>
    <lineage>
        <taxon>Bacteria</taxon>
        <taxon>Pseudomonadati</taxon>
        <taxon>Pseudomonadota</taxon>
        <taxon>Gammaproteobacteria</taxon>
        <taxon>Vibrionales</taxon>
        <taxon>Vibrionaceae</taxon>
        <taxon>Vibrio</taxon>
    </lineage>
</organism>
<evidence type="ECO:0000256" key="2">
    <source>
        <dbReference type="ARBA" id="ARBA00022527"/>
    </source>
</evidence>
<dbReference type="GO" id="GO:0004674">
    <property type="term" value="F:protein serine/threonine kinase activity"/>
    <property type="evidence" value="ECO:0007669"/>
    <property type="project" value="UniProtKB-KW"/>
</dbReference>
<reference evidence="10" key="1">
    <citation type="submission" date="2021-11" db="EMBL/GenBank/DDBJ databases">
        <title>Vibrio ZSDE26 sp. nov. and Vibrio ZSDZ34 sp. nov., isolated from coastal seawater in Qingdao.</title>
        <authorList>
            <person name="Zhang P."/>
        </authorList>
    </citation>
    <scope>NUCLEOTIDE SEQUENCE</scope>
    <source>
        <strain evidence="10">ZSDE26</strain>
    </source>
</reference>
<dbReference type="GO" id="GO:0007165">
    <property type="term" value="P:signal transduction"/>
    <property type="evidence" value="ECO:0007669"/>
    <property type="project" value="TreeGrafter"/>
</dbReference>
<comment type="catalytic activity">
    <reaction evidence="8">
        <text>L-seryl-[protein] + ATP = O-phospho-L-seryl-[protein] + ADP + H(+)</text>
        <dbReference type="Rhea" id="RHEA:17989"/>
        <dbReference type="Rhea" id="RHEA-COMP:9863"/>
        <dbReference type="Rhea" id="RHEA-COMP:11604"/>
        <dbReference type="ChEBI" id="CHEBI:15378"/>
        <dbReference type="ChEBI" id="CHEBI:29999"/>
        <dbReference type="ChEBI" id="CHEBI:30616"/>
        <dbReference type="ChEBI" id="CHEBI:83421"/>
        <dbReference type="ChEBI" id="CHEBI:456216"/>
        <dbReference type="EC" id="2.7.11.1"/>
    </reaction>
</comment>
<dbReference type="Gene3D" id="1.10.510.10">
    <property type="entry name" value="Transferase(Phosphotransferase) domain 1"/>
    <property type="match status" value="1"/>
</dbReference>
<dbReference type="PANTHER" id="PTHR43895:SF32">
    <property type="entry name" value="SERINE_THREONINE-PROTEIN KINASE CHK1"/>
    <property type="match status" value="1"/>
</dbReference>
<evidence type="ECO:0000313" key="11">
    <source>
        <dbReference type="Proteomes" id="UP001139559"/>
    </source>
</evidence>
<accession>A0A9X2BH97</accession>
<evidence type="ECO:0000256" key="6">
    <source>
        <dbReference type="ARBA" id="ARBA00022840"/>
    </source>
</evidence>
<name>A0A9X2BH97_9VIBR</name>
<evidence type="ECO:0000256" key="1">
    <source>
        <dbReference type="ARBA" id="ARBA00012513"/>
    </source>
</evidence>
<dbReference type="PROSITE" id="PS00108">
    <property type="entry name" value="PROTEIN_KINASE_ST"/>
    <property type="match status" value="1"/>
</dbReference>
<evidence type="ECO:0000256" key="7">
    <source>
        <dbReference type="ARBA" id="ARBA00047899"/>
    </source>
</evidence>
<keyword evidence="4" id="KW-0547">Nucleotide-binding</keyword>
<dbReference type="GO" id="GO:0005524">
    <property type="term" value="F:ATP binding"/>
    <property type="evidence" value="ECO:0007669"/>
    <property type="project" value="UniProtKB-KW"/>
</dbReference>
<proteinExistence type="predicted"/>
<keyword evidence="11" id="KW-1185">Reference proteome</keyword>
<dbReference type="EC" id="2.7.11.1" evidence="1"/>
<dbReference type="AlphaFoldDB" id="A0A9X2BH97"/>
<evidence type="ECO:0000256" key="4">
    <source>
        <dbReference type="ARBA" id="ARBA00022741"/>
    </source>
</evidence>
<sequence length="663" mass="74674">MSDKQQTPNGLVDQLVVKAIEKRKLQQQRMAENNKPKLEYVLFSEFEVLETLPSKNGKTTVYHLAKKAEPEHQICCKVVNEDALDFARDMLVKEASRLEISQHPSVAEFIKVGTEFDRPYLMYEWIKGESLADKMSRYSGKGFRHDHIAWLIYQLSGALEYMHTRGICHLDIKPSNILICDNDNVKLIDFGASRYIDEAEDYAEASLKYASPLYLKSGTAKPKDDVYSLALLTGHLFLGAIYGDGWLNQLNARRRPNLIPKHVWTLLKQVIKQPRDHGLTAIAFAQRLAQIDVRSLEVTNTAPIFTNLRNADLVLTPRSALDKFSVGRFKYLEAALVASVVAMTGSYLYTSNQPEWKTIVASDSRTQDGIGSVKPAQTAAFIAQAPWDIEAALNDMSNDVVSLAPYREAYQVQQLKLSHLYRSRKDSIVGQHQIAMNLAPSLNNIRTELVALRESMLMDGHIQPSTDRTLSNTMAILNSVTIEAEQIANIAGGINHSLIDSILKGEGEAVDQYIKAQWQSNQANAYFYSQVLPKSLMNELNESIENNVRNHYYSKAISEIKSAALFFGRTPELIAKERELRVARSEYILFSTVTDRSIFDENKLTESLQELERNAPKKFHEVSDLLNRMAADAIDSNHQQSTPSRGAIAVQRALQNHRLLGES</sequence>
<evidence type="ECO:0000256" key="3">
    <source>
        <dbReference type="ARBA" id="ARBA00022679"/>
    </source>
</evidence>
<evidence type="ECO:0000259" key="9">
    <source>
        <dbReference type="PROSITE" id="PS50011"/>
    </source>
</evidence>
<keyword evidence="2" id="KW-0723">Serine/threonine-protein kinase</keyword>
<dbReference type="InterPro" id="IPR011009">
    <property type="entry name" value="Kinase-like_dom_sf"/>
</dbReference>
<dbReference type="RefSeq" id="WP_248008635.1">
    <property type="nucleotide sequence ID" value="NZ_JAJHVV010000005.1"/>
</dbReference>
<comment type="catalytic activity">
    <reaction evidence="7">
        <text>L-threonyl-[protein] + ATP = O-phospho-L-threonyl-[protein] + ADP + H(+)</text>
        <dbReference type="Rhea" id="RHEA:46608"/>
        <dbReference type="Rhea" id="RHEA-COMP:11060"/>
        <dbReference type="Rhea" id="RHEA-COMP:11605"/>
        <dbReference type="ChEBI" id="CHEBI:15378"/>
        <dbReference type="ChEBI" id="CHEBI:30013"/>
        <dbReference type="ChEBI" id="CHEBI:30616"/>
        <dbReference type="ChEBI" id="CHEBI:61977"/>
        <dbReference type="ChEBI" id="CHEBI:456216"/>
        <dbReference type="EC" id="2.7.11.1"/>
    </reaction>
</comment>
<dbReference type="SUPFAM" id="SSF56112">
    <property type="entry name" value="Protein kinase-like (PK-like)"/>
    <property type="match status" value="1"/>
</dbReference>
<dbReference type="Pfam" id="PF00069">
    <property type="entry name" value="Pkinase"/>
    <property type="match status" value="1"/>
</dbReference>
<dbReference type="InterPro" id="IPR000719">
    <property type="entry name" value="Prot_kinase_dom"/>
</dbReference>
<feature type="domain" description="Protein kinase" evidence="9">
    <location>
        <begin position="46"/>
        <end position="291"/>
    </location>
</feature>
<dbReference type="EMBL" id="JAJHVV010000005">
    <property type="protein sequence ID" value="MCK6263554.1"/>
    <property type="molecule type" value="Genomic_DNA"/>
</dbReference>
<comment type="caution">
    <text evidence="10">The sequence shown here is derived from an EMBL/GenBank/DDBJ whole genome shotgun (WGS) entry which is preliminary data.</text>
</comment>
<evidence type="ECO:0000256" key="8">
    <source>
        <dbReference type="ARBA" id="ARBA00048679"/>
    </source>
</evidence>
<dbReference type="Proteomes" id="UP001139559">
    <property type="component" value="Unassembled WGS sequence"/>
</dbReference>
<keyword evidence="3" id="KW-0808">Transferase</keyword>
<keyword evidence="5 10" id="KW-0418">Kinase</keyword>